<protein>
    <submittedName>
        <fullName evidence="4">Uncharacterized protein, linocin/CFP29</fullName>
    </submittedName>
</protein>
<gene>
    <name evidence="4" type="ORF">Theba_1315</name>
</gene>
<dbReference type="NCBIfam" id="NF041155">
    <property type="entry name" value="encap_f1"/>
    <property type="match status" value="1"/>
</dbReference>
<dbReference type="PANTHER" id="PTHR37165">
    <property type="entry name" value="PEPTIDASE U56 FAMILY"/>
    <property type="match status" value="1"/>
</dbReference>
<evidence type="ECO:0000313" key="5">
    <source>
        <dbReference type="Proteomes" id="UP000002881"/>
    </source>
</evidence>
<dbReference type="Gene3D" id="3.30.2320.10">
    <property type="entry name" value="hypothetical protein PF0899 domain"/>
    <property type="match status" value="1"/>
</dbReference>
<comment type="subcellular location">
    <subcellularLocation>
        <location evidence="1">Encapsulin nanocompartment</location>
    </subcellularLocation>
</comment>
<dbReference type="PANTHER" id="PTHR37165:SF1">
    <property type="entry name" value="TYPE 1 ENCAPSULIN SHELL PROTEIN"/>
    <property type="match status" value="1"/>
</dbReference>
<evidence type="ECO:0000313" key="4">
    <source>
        <dbReference type="EMBL" id="AFK07003.1"/>
    </source>
</evidence>
<dbReference type="HOGENOM" id="CLU_089875_1_0_0"/>
<dbReference type="eggNOG" id="COG1659">
    <property type="taxonomic scope" value="Bacteria"/>
</dbReference>
<dbReference type="InterPro" id="IPR007544">
    <property type="entry name" value="ENCAP"/>
</dbReference>
<dbReference type="PIRSF" id="PIRSF019254">
    <property type="entry name" value="CFP29"/>
    <property type="match status" value="1"/>
</dbReference>
<reference evidence="4 5" key="1">
    <citation type="journal article" date="2012" name="Genome Biol. Evol.">
        <title>Genome Sequence of the Mesophilic Thermotogales Bacterium Mesotoga prima MesG1.Ag.4.2 Reveals the Largest Thermotogales Genome To Date.</title>
        <authorList>
            <person name="Zhaxybayeva O."/>
            <person name="Swithers K.S."/>
            <person name="Foght J."/>
            <person name="Green A.G."/>
            <person name="Bruce D."/>
            <person name="Detter C."/>
            <person name="Han S."/>
            <person name="Teshima H."/>
            <person name="Han J."/>
            <person name="Woyke T."/>
            <person name="Pitluck S."/>
            <person name="Nolan M."/>
            <person name="Ivanova N."/>
            <person name="Pati A."/>
            <person name="Land M.L."/>
            <person name="Dlutek M."/>
            <person name="Doolittle W.F."/>
            <person name="Noll K.M."/>
            <person name="Nesbo C.L."/>
        </authorList>
    </citation>
    <scope>NUCLEOTIDE SEQUENCE [LARGE SCALE GENOMIC DNA]</scope>
    <source>
        <strain evidence="5">mesG1.Ag.4.2</strain>
    </source>
</reference>
<evidence type="ECO:0000256" key="3">
    <source>
        <dbReference type="ARBA" id="ARBA00033787"/>
    </source>
</evidence>
<keyword evidence="3" id="KW-1284">Encapsulin nanocompartment</keyword>
<dbReference type="RefSeq" id="WP_014730974.1">
    <property type="nucleotide sequence ID" value="NC_017934.1"/>
</dbReference>
<comment type="similarity">
    <text evidence="2">Belongs to the encapsulin family. Family 1 subfamily.</text>
</comment>
<keyword evidence="5" id="KW-1185">Reference proteome</keyword>
<sequence>MDLFKRQLAPLTSEAWEEINERAKQVLKSYLSARKVVSVVGPKGWEYSFVPEGRVKILEKEGEVGVGLRKAKPLLEVRVPFKLVRWEMDDIERGAKDSDLGPLEEAAKQIALFEENVIYNGYEKATVKGIVESVENKPIPLGSKPNEIIESLSKAAQVLKDNFVDGPFALIVNPETMAILNSHVSGYPLVKRIESFLGTDIVVSRVVKDALLLPKDHEDLELVIGGDFEIGYQSHTDKEVELFISESFTFRVLDPAIIVKLTV</sequence>
<dbReference type="Gene3D" id="3.30.2400.30">
    <property type="match status" value="1"/>
</dbReference>
<dbReference type="MEROPS" id="U56.001"/>
<dbReference type="InterPro" id="IPR051429">
    <property type="entry name" value="Encapsulin_nc"/>
</dbReference>
<evidence type="ECO:0000256" key="1">
    <source>
        <dbReference type="ARBA" id="ARBA00033738"/>
    </source>
</evidence>
<proteinExistence type="inferred from homology"/>
<dbReference type="KEGG" id="mpg:Theba_1315"/>
<dbReference type="Pfam" id="PF04454">
    <property type="entry name" value="Linocin_M18"/>
    <property type="match status" value="1"/>
</dbReference>
<dbReference type="GO" id="GO:0140737">
    <property type="term" value="C:encapsulin nanocompartment"/>
    <property type="evidence" value="ECO:0007669"/>
    <property type="project" value="UniProtKB-SubCell"/>
</dbReference>
<name>I2F500_9BACT</name>
<dbReference type="AlphaFoldDB" id="I2F500"/>
<organism evidence="4 5">
    <name type="scientific">Mesotoga prima MesG1.Ag.4.2</name>
    <dbReference type="NCBI Taxonomy" id="660470"/>
    <lineage>
        <taxon>Bacteria</taxon>
        <taxon>Thermotogati</taxon>
        <taxon>Thermotogota</taxon>
        <taxon>Thermotogae</taxon>
        <taxon>Kosmotogales</taxon>
        <taxon>Kosmotogaceae</taxon>
        <taxon>Mesotoga</taxon>
    </lineage>
</organism>
<accession>I2F500</accession>
<evidence type="ECO:0000256" key="2">
    <source>
        <dbReference type="ARBA" id="ARBA00033743"/>
    </source>
</evidence>
<dbReference type="Proteomes" id="UP000002881">
    <property type="component" value="Chromosome"/>
</dbReference>
<dbReference type="EMBL" id="CP003532">
    <property type="protein sequence ID" value="AFK07003.1"/>
    <property type="molecule type" value="Genomic_DNA"/>
</dbReference>
<dbReference type="GeneID" id="87107119"/>